<protein>
    <submittedName>
        <fullName evidence="5">Peptide ABC transporter substrate-binding protein</fullName>
    </submittedName>
</protein>
<comment type="subcellular location">
    <subcellularLocation>
        <location evidence="1">Cell envelope</location>
    </subcellularLocation>
</comment>
<dbReference type="SUPFAM" id="SSF53850">
    <property type="entry name" value="Periplasmic binding protein-like II"/>
    <property type="match status" value="1"/>
</dbReference>
<evidence type="ECO:0000256" key="4">
    <source>
        <dbReference type="ARBA" id="ARBA00022729"/>
    </source>
</evidence>
<reference evidence="5 6" key="1">
    <citation type="submission" date="2017-09" db="EMBL/GenBank/DDBJ databases">
        <title>Large-scale bioinformatics analysis of Bacillus genomes uncovers conserved roles of natural products in bacterial physiology.</title>
        <authorList>
            <consortium name="Agbiome Team Llc"/>
            <person name="Bleich R.M."/>
            <person name="Grubbs K.J."/>
            <person name="Santa Maria K.C."/>
            <person name="Allen S.E."/>
            <person name="Farag S."/>
            <person name="Shank E.A."/>
            <person name="Bowers A."/>
        </authorList>
    </citation>
    <scope>NUCLEOTIDE SEQUENCE [LARGE SCALE GENOMIC DNA]</scope>
    <source>
        <strain evidence="5 6">AFS049141</strain>
    </source>
</reference>
<dbReference type="Proteomes" id="UP000223834">
    <property type="component" value="Unassembled WGS sequence"/>
</dbReference>
<gene>
    <name evidence="5" type="ORF">CN980_20145</name>
</gene>
<evidence type="ECO:0000256" key="2">
    <source>
        <dbReference type="ARBA" id="ARBA00005695"/>
    </source>
</evidence>
<dbReference type="Gene3D" id="3.90.76.10">
    <property type="entry name" value="Dipeptide-binding Protein, Domain 1"/>
    <property type="match status" value="1"/>
</dbReference>
<dbReference type="PROSITE" id="PS51257">
    <property type="entry name" value="PROKAR_LIPOPROTEIN"/>
    <property type="match status" value="1"/>
</dbReference>
<dbReference type="GO" id="GO:1904680">
    <property type="term" value="F:peptide transmembrane transporter activity"/>
    <property type="evidence" value="ECO:0007669"/>
    <property type="project" value="TreeGrafter"/>
</dbReference>
<feature type="non-terminal residue" evidence="5">
    <location>
        <position position="114"/>
    </location>
</feature>
<keyword evidence="4" id="KW-0732">Signal</keyword>
<dbReference type="EMBL" id="NUIQ01000177">
    <property type="protein sequence ID" value="PGO71252.1"/>
    <property type="molecule type" value="Genomic_DNA"/>
</dbReference>
<sequence length="114" mass="12221">MKKKFVPGIASVVGVSILLTGCGSYKNETSGANAKDEAPSKQVLNLSSPTEIRTMDTARATDTDSGQVMRNVFEGLYNLGEGNKPVPGVAKTHEVSGDKTKYTFHLRDSKWSNG</sequence>
<dbReference type="InterPro" id="IPR039424">
    <property type="entry name" value="SBP_5"/>
</dbReference>
<keyword evidence="3" id="KW-0813">Transport</keyword>
<dbReference type="Gene3D" id="3.40.190.10">
    <property type="entry name" value="Periplasmic binding protein-like II"/>
    <property type="match status" value="1"/>
</dbReference>
<dbReference type="GO" id="GO:0015833">
    <property type="term" value="P:peptide transport"/>
    <property type="evidence" value="ECO:0007669"/>
    <property type="project" value="TreeGrafter"/>
</dbReference>
<evidence type="ECO:0000256" key="1">
    <source>
        <dbReference type="ARBA" id="ARBA00004196"/>
    </source>
</evidence>
<dbReference type="PANTHER" id="PTHR30290:SF10">
    <property type="entry name" value="PERIPLASMIC OLIGOPEPTIDE-BINDING PROTEIN-RELATED"/>
    <property type="match status" value="1"/>
</dbReference>
<accession>A0A9X7C919</accession>
<comment type="similarity">
    <text evidence="2">Belongs to the bacterial solute-binding protein 5 family.</text>
</comment>
<organism evidence="5 6">
    <name type="scientific">Bacillus cereus</name>
    <dbReference type="NCBI Taxonomy" id="1396"/>
    <lineage>
        <taxon>Bacteria</taxon>
        <taxon>Bacillati</taxon>
        <taxon>Bacillota</taxon>
        <taxon>Bacilli</taxon>
        <taxon>Bacillales</taxon>
        <taxon>Bacillaceae</taxon>
        <taxon>Bacillus</taxon>
        <taxon>Bacillus cereus group</taxon>
    </lineage>
</organism>
<dbReference type="GO" id="GO:0030313">
    <property type="term" value="C:cell envelope"/>
    <property type="evidence" value="ECO:0007669"/>
    <property type="project" value="UniProtKB-SubCell"/>
</dbReference>
<dbReference type="AlphaFoldDB" id="A0A9X7C919"/>
<name>A0A9X7C919_BACCE</name>
<evidence type="ECO:0000313" key="6">
    <source>
        <dbReference type="Proteomes" id="UP000223834"/>
    </source>
</evidence>
<evidence type="ECO:0000313" key="5">
    <source>
        <dbReference type="EMBL" id="PGO71252.1"/>
    </source>
</evidence>
<evidence type="ECO:0000256" key="3">
    <source>
        <dbReference type="ARBA" id="ARBA00022448"/>
    </source>
</evidence>
<comment type="caution">
    <text evidence="5">The sequence shown here is derived from an EMBL/GenBank/DDBJ whole genome shotgun (WGS) entry which is preliminary data.</text>
</comment>
<proteinExistence type="inferred from homology"/>
<dbReference type="PANTHER" id="PTHR30290">
    <property type="entry name" value="PERIPLASMIC BINDING COMPONENT OF ABC TRANSPORTER"/>
    <property type="match status" value="1"/>
</dbReference>